<organism evidence="4 5">
    <name type="scientific">Daphnia magna</name>
    <dbReference type="NCBI Taxonomy" id="35525"/>
    <lineage>
        <taxon>Eukaryota</taxon>
        <taxon>Metazoa</taxon>
        <taxon>Ecdysozoa</taxon>
        <taxon>Arthropoda</taxon>
        <taxon>Crustacea</taxon>
        <taxon>Branchiopoda</taxon>
        <taxon>Diplostraca</taxon>
        <taxon>Cladocera</taxon>
        <taxon>Anomopoda</taxon>
        <taxon>Daphniidae</taxon>
        <taxon>Daphnia</taxon>
    </lineage>
</organism>
<dbReference type="PROSITE" id="PS50110">
    <property type="entry name" value="RESPONSE_REGULATORY"/>
    <property type="match status" value="1"/>
</dbReference>
<feature type="non-terminal residue" evidence="4">
    <location>
        <position position="1"/>
    </location>
</feature>
<feature type="coiled-coil region" evidence="2">
    <location>
        <begin position="64"/>
        <end position="91"/>
    </location>
</feature>
<dbReference type="InterPro" id="IPR011006">
    <property type="entry name" value="CheY-like_superfamily"/>
</dbReference>
<feature type="non-terminal residue" evidence="4">
    <location>
        <position position="107"/>
    </location>
</feature>
<dbReference type="PANTHER" id="PTHR45228">
    <property type="entry name" value="CYCLIC DI-GMP PHOSPHODIESTERASE TM_0186-RELATED"/>
    <property type="match status" value="1"/>
</dbReference>
<reference evidence="4 5" key="1">
    <citation type="submission" date="2016-03" db="EMBL/GenBank/DDBJ databases">
        <title>EvidentialGene: Evidence-directed Construction of Genes on Genomes.</title>
        <authorList>
            <person name="Gilbert D.G."/>
            <person name="Choi J.-H."/>
            <person name="Mockaitis K."/>
            <person name="Colbourne J."/>
            <person name="Pfrender M."/>
        </authorList>
    </citation>
    <scope>NUCLEOTIDE SEQUENCE [LARGE SCALE GENOMIC DNA]</scope>
    <source>
        <strain evidence="4 5">Xinb3</strain>
        <tissue evidence="4">Complete organism</tissue>
    </source>
</reference>
<sequence length="107" mass="12055">DILRVIGLDPILQHIPVLILTAASDPATRKQALDLGASDFLQKPIDPNELLPRVRNAVVIKKHYDMASSEAARLEQQVERRTRQLEATRQQLILCLARAAEHRDNDT</sequence>
<dbReference type="SUPFAM" id="SSF52172">
    <property type="entry name" value="CheY-like"/>
    <property type="match status" value="1"/>
</dbReference>
<name>A0A164HZE2_9CRUS</name>
<evidence type="ECO:0000313" key="4">
    <source>
        <dbReference type="EMBL" id="KZS00719.1"/>
    </source>
</evidence>
<dbReference type="InterPro" id="IPR001789">
    <property type="entry name" value="Sig_transdc_resp-reg_receiver"/>
</dbReference>
<dbReference type="Pfam" id="PF00072">
    <property type="entry name" value="Response_reg"/>
    <property type="match status" value="1"/>
</dbReference>
<feature type="domain" description="Response regulatory" evidence="3">
    <location>
        <begin position="1"/>
        <end position="58"/>
    </location>
</feature>
<dbReference type="Gene3D" id="3.40.50.2300">
    <property type="match status" value="1"/>
</dbReference>
<comment type="caution">
    <text evidence="4">The sequence shown here is derived from an EMBL/GenBank/DDBJ whole genome shotgun (WGS) entry which is preliminary data.</text>
</comment>
<keyword evidence="1" id="KW-0597">Phosphoprotein</keyword>
<dbReference type="AlphaFoldDB" id="A0A164HZE2"/>
<dbReference type="PANTHER" id="PTHR45228:SF1">
    <property type="entry name" value="CYCLIC DI-GMP PHOSPHODIESTERASE TM_0186"/>
    <property type="match status" value="1"/>
</dbReference>
<accession>A0A164HZE2</accession>
<proteinExistence type="predicted"/>
<protein>
    <recommendedName>
        <fullName evidence="3">Response regulatory domain-containing protein</fullName>
    </recommendedName>
</protein>
<feature type="modified residue" description="4-aspartylphosphate" evidence="1">
    <location>
        <position position="1"/>
    </location>
</feature>
<dbReference type="EMBL" id="LRGB01008800">
    <property type="protein sequence ID" value="KZS00719.1"/>
    <property type="molecule type" value="Genomic_DNA"/>
</dbReference>
<evidence type="ECO:0000259" key="3">
    <source>
        <dbReference type="PROSITE" id="PS50110"/>
    </source>
</evidence>
<evidence type="ECO:0000256" key="1">
    <source>
        <dbReference type="PROSITE-ProRule" id="PRU00169"/>
    </source>
</evidence>
<gene>
    <name evidence="4" type="ORF">APZ42_002874</name>
</gene>
<keyword evidence="2" id="KW-0175">Coiled coil</keyword>
<dbReference type="GO" id="GO:0000160">
    <property type="term" value="P:phosphorelay signal transduction system"/>
    <property type="evidence" value="ECO:0007669"/>
    <property type="project" value="InterPro"/>
</dbReference>
<dbReference type="InterPro" id="IPR052020">
    <property type="entry name" value="Cyclic_di-GMP/3'3'-cGAMP_PDE"/>
</dbReference>
<evidence type="ECO:0000256" key="2">
    <source>
        <dbReference type="SAM" id="Coils"/>
    </source>
</evidence>
<keyword evidence="5" id="KW-1185">Reference proteome</keyword>
<evidence type="ECO:0000313" key="5">
    <source>
        <dbReference type="Proteomes" id="UP000076858"/>
    </source>
</evidence>
<dbReference type="Proteomes" id="UP000076858">
    <property type="component" value="Unassembled WGS sequence"/>
</dbReference>